<proteinExistence type="predicted"/>
<gene>
    <name evidence="1" type="ORF">XELAEV_18004678mg</name>
</gene>
<dbReference type="AlphaFoldDB" id="A0A974BQU4"/>
<sequence>MAPKHLYPGVCQSSLTVQTSRQTYTMRCRKVVLMRKTIQILTLKWSGVNLRWQHISEPCDRPVLRPVLVDRKCTELLSQERRRRC</sequence>
<organism evidence="1">
    <name type="scientific">Xenopus laevis</name>
    <name type="common">African clawed frog</name>
    <dbReference type="NCBI Taxonomy" id="8355"/>
    <lineage>
        <taxon>Eukaryota</taxon>
        <taxon>Metazoa</taxon>
        <taxon>Chordata</taxon>
        <taxon>Craniata</taxon>
        <taxon>Vertebrata</taxon>
        <taxon>Euteleostomi</taxon>
        <taxon>Amphibia</taxon>
        <taxon>Batrachia</taxon>
        <taxon>Anura</taxon>
        <taxon>Pipoidea</taxon>
        <taxon>Pipidae</taxon>
        <taxon>Xenopodinae</taxon>
        <taxon>Xenopus</taxon>
        <taxon>Xenopus</taxon>
    </lineage>
</organism>
<accession>A0A974BQU4</accession>
<reference evidence="1" key="1">
    <citation type="submission" date="2016-05" db="EMBL/GenBank/DDBJ databases">
        <title>WGS assembly of Xenopus laevis.</title>
        <authorList>
            <person name="Session A."/>
            <person name="Uno Y."/>
            <person name="Kwon T."/>
            <person name="Chapman J."/>
            <person name="Toyoda A."/>
            <person name="Takahashi S."/>
            <person name="Fukui A."/>
            <person name="Hikosaka A."/>
            <person name="Putnam N."/>
            <person name="Stites J."/>
            <person name="Van Heeringen S."/>
            <person name="Quigley I."/>
            <person name="Heinz S."/>
            <person name="Hellsten U."/>
            <person name="Lyons J."/>
            <person name="Suzuki A."/>
            <person name="Kondo M."/>
            <person name="Ogino H."/>
            <person name="Ochi H."/>
            <person name="Bogdanovic O."/>
            <person name="Lister R."/>
            <person name="Georgiou G."/>
            <person name="Paranjpe S."/>
            <person name="Van Kruijsbergen I."/>
            <person name="Mozaffari S."/>
            <person name="Shu S."/>
            <person name="Schmutz J."/>
            <person name="Jenkins J."/>
            <person name="Grimwood J."/>
            <person name="Carlson J."/>
            <person name="Mitros T."/>
            <person name="Simakov O."/>
            <person name="Heald R."/>
            <person name="Miller K."/>
            <person name="Haudenschild C."/>
            <person name="Kuroki Y."/>
            <person name="Tanaka T."/>
            <person name="Michiue T."/>
            <person name="Watanabe M."/>
            <person name="Kinoshita T."/>
            <person name="Ohta Y."/>
            <person name="Mawaribuchi S."/>
            <person name="Suzuki Y."/>
            <person name="Haramoto Y."/>
            <person name="Yamamoto T."/>
            <person name="Takagi C."/>
            <person name="Kitzman J."/>
            <person name="Shendure J."/>
            <person name="Nakayama T."/>
            <person name="Izutsu Y."/>
            <person name="Robert J."/>
            <person name="Dichmann D."/>
            <person name="Flajnik M."/>
            <person name="Houston D."/>
            <person name="Marcotte E."/>
            <person name="Wallingford J."/>
            <person name="Ito Y."/>
            <person name="Asashima M."/>
            <person name="Ueno N."/>
            <person name="Matsuda Y."/>
            <person name="Jan Veenstra G."/>
            <person name="Fujiyama A."/>
            <person name="Harland R."/>
            <person name="Taira M."/>
            <person name="Rokhsar D.S."/>
        </authorList>
    </citation>
    <scope>NUCLEOTIDE SEQUENCE</scope>
    <source>
        <strain evidence="1">J</strain>
        <tissue evidence="1">Blood</tissue>
    </source>
</reference>
<dbReference type="Proteomes" id="UP000694892">
    <property type="component" value="Unassembled WGS sequence"/>
</dbReference>
<name>A0A974BQU4_XENLA</name>
<protein>
    <submittedName>
        <fullName evidence="1">Uncharacterized protein</fullName>
    </submittedName>
</protein>
<dbReference type="EMBL" id="KV467263">
    <property type="protein sequence ID" value="OCT56579.1"/>
    <property type="molecule type" value="Genomic_DNA"/>
</dbReference>
<evidence type="ECO:0000313" key="1">
    <source>
        <dbReference type="EMBL" id="OCT56579.1"/>
    </source>
</evidence>